<evidence type="ECO:0000256" key="1">
    <source>
        <dbReference type="ARBA" id="ARBA00004651"/>
    </source>
</evidence>
<keyword evidence="9" id="KW-1185">Reference proteome</keyword>
<feature type="transmembrane region" description="Helical" evidence="6">
    <location>
        <begin position="259"/>
        <end position="279"/>
    </location>
</feature>
<reference evidence="8 9" key="1">
    <citation type="submission" date="2018-09" db="EMBL/GenBank/DDBJ databases">
        <title>Murine metabolic-syndrome-specific gut microbial biobank.</title>
        <authorList>
            <person name="Liu C."/>
        </authorList>
    </citation>
    <scope>NUCLEOTIDE SEQUENCE [LARGE SCALE GENOMIC DNA]</scope>
    <source>
        <strain evidence="8 9">0.1xD8-82</strain>
    </source>
</reference>
<feature type="transmembrane region" description="Helical" evidence="6">
    <location>
        <begin position="392"/>
        <end position="417"/>
    </location>
</feature>
<feature type="transmembrane region" description="Helical" evidence="6">
    <location>
        <begin position="105"/>
        <end position="127"/>
    </location>
</feature>
<dbReference type="Gene3D" id="1.20.1250.20">
    <property type="entry name" value="MFS general substrate transporter like domains"/>
    <property type="match status" value="2"/>
</dbReference>
<dbReference type="Pfam" id="PF07690">
    <property type="entry name" value="MFS_1"/>
    <property type="match status" value="1"/>
</dbReference>
<dbReference type="GO" id="GO:0035435">
    <property type="term" value="P:phosphate ion transmembrane transport"/>
    <property type="evidence" value="ECO:0007669"/>
    <property type="project" value="TreeGrafter"/>
</dbReference>
<keyword evidence="5 6" id="KW-0472">Membrane</keyword>
<dbReference type="InterPro" id="IPR020846">
    <property type="entry name" value="MFS_dom"/>
</dbReference>
<evidence type="ECO:0000313" key="9">
    <source>
        <dbReference type="Proteomes" id="UP000280696"/>
    </source>
</evidence>
<feature type="transmembrane region" description="Helical" evidence="6">
    <location>
        <begin position="139"/>
        <end position="157"/>
    </location>
</feature>
<dbReference type="PANTHER" id="PTHR43826">
    <property type="entry name" value="GLUCOSE-6-PHOSPHATE EXCHANGER SLC37A4"/>
    <property type="match status" value="1"/>
</dbReference>
<feature type="domain" description="Major facilitator superfamily (MFS) profile" evidence="7">
    <location>
        <begin position="15"/>
        <end position="449"/>
    </location>
</feature>
<evidence type="ECO:0000256" key="4">
    <source>
        <dbReference type="ARBA" id="ARBA00022989"/>
    </source>
</evidence>
<evidence type="ECO:0000259" key="7">
    <source>
        <dbReference type="PROSITE" id="PS50850"/>
    </source>
</evidence>
<dbReference type="SUPFAM" id="SSF103473">
    <property type="entry name" value="MFS general substrate transporter"/>
    <property type="match status" value="1"/>
</dbReference>
<dbReference type="RefSeq" id="WP_120465844.1">
    <property type="nucleotide sequence ID" value="NZ_RAYQ01000001.1"/>
</dbReference>
<feature type="transmembrane region" description="Helical" evidence="6">
    <location>
        <begin position="299"/>
        <end position="320"/>
    </location>
</feature>
<comment type="subcellular location">
    <subcellularLocation>
        <location evidence="1">Cell membrane</location>
        <topology evidence="1">Multi-pass membrane protein</topology>
    </subcellularLocation>
</comment>
<sequence>MEKSKLTDKKMGNFLFLLCWCVYFASYIGRLNYSSVMSSIIGENLLSFSQAGSISMVYFFAYGTGQLCNGILGDRLKPQSMIFFGLFCSGISNLFMGLFRSFPAMAVLWGINGYMQSMIWPPIIRIFAEKYTEERKRQCSVDIVSSMAVGTLASYFLSACAMKWISWQAAFYLAAGIMVLIALGWSAGYGAVERFLRSERAAEGGPQGNLSGFLGNGALLEQEKTAACREETGKEKAGAAAAGKEQAAENGRKQISLPALVAGSGLAGILLPVMIHGVLKDGITQWVPTYIYDCFDVTSSFSVIVTMILPLINLTGAYMARYAGRKHPDEEVRTSVIFFGGALISLMMLLLFGKYHVLLAVLLFAVITASMMAVNTLYVNMIPLHFEKQGRVAAVSGMLNSVAYIGSALSTFTIGIMVEKAGWTVTMAGWAAITAAALGICVVMKKRKFD</sequence>
<dbReference type="InterPro" id="IPR036259">
    <property type="entry name" value="MFS_trans_sf"/>
</dbReference>
<feature type="transmembrane region" description="Helical" evidence="6">
    <location>
        <begin position="169"/>
        <end position="192"/>
    </location>
</feature>
<dbReference type="OrthoDB" id="9766638at2"/>
<dbReference type="EMBL" id="RAYQ01000001">
    <property type="protein sequence ID" value="RKI94133.1"/>
    <property type="molecule type" value="Genomic_DNA"/>
</dbReference>
<comment type="caution">
    <text evidence="8">The sequence shown here is derived from an EMBL/GenBank/DDBJ whole genome shotgun (WGS) entry which is preliminary data.</text>
</comment>
<name>A0A3A9B315_9FIRM</name>
<dbReference type="PANTHER" id="PTHR43826:SF7">
    <property type="entry name" value="PROTEIN UHPC, PUTATIVE-RELATED"/>
    <property type="match status" value="1"/>
</dbReference>
<keyword evidence="4 6" id="KW-1133">Transmembrane helix</keyword>
<dbReference type="PIRSF" id="PIRSF002808">
    <property type="entry name" value="Hexose_phosphate_transp"/>
    <property type="match status" value="1"/>
</dbReference>
<dbReference type="InterPro" id="IPR011701">
    <property type="entry name" value="MFS"/>
</dbReference>
<feature type="transmembrane region" description="Helical" evidence="6">
    <location>
        <begin position="332"/>
        <end position="352"/>
    </location>
</feature>
<dbReference type="AlphaFoldDB" id="A0A3A9B315"/>
<dbReference type="GO" id="GO:0005886">
    <property type="term" value="C:plasma membrane"/>
    <property type="evidence" value="ECO:0007669"/>
    <property type="project" value="UniProtKB-SubCell"/>
</dbReference>
<feature type="transmembrane region" description="Helical" evidence="6">
    <location>
        <begin position="423"/>
        <end position="444"/>
    </location>
</feature>
<gene>
    <name evidence="8" type="ORF">D7V94_00715</name>
</gene>
<feature type="transmembrane region" description="Helical" evidence="6">
    <location>
        <begin position="358"/>
        <end position="380"/>
    </location>
</feature>
<evidence type="ECO:0000313" key="8">
    <source>
        <dbReference type="EMBL" id="RKI94133.1"/>
    </source>
</evidence>
<feature type="transmembrane region" description="Helical" evidence="6">
    <location>
        <begin position="80"/>
        <end position="99"/>
    </location>
</feature>
<dbReference type="PROSITE" id="PS50850">
    <property type="entry name" value="MFS"/>
    <property type="match status" value="1"/>
</dbReference>
<keyword evidence="3 6" id="KW-0812">Transmembrane</keyword>
<dbReference type="Proteomes" id="UP000280696">
    <property type="component" value="Unassembled WGS sequence"/>
</dbReference>
<accession>A0A3A9B315</accession>
<evidence type="ECO:0000256" key="2">
    <source>
        <dbReference type="ARBA" id="ARBA00022448"/>
    </source>
</evidence>
<feature type="transmembrane region" description="Helical" evidence="6">
    <location>
        <begin position="48"/>
        <end position="68"/>
    </location>
</feature>
<evidence type="ECO:0000256" key="5">
    <source>
        <dbReference type="ARBA" id="ARBA00023136"/>
    </source>
</evidence>
<protein>
    <submittedName>
        <fullName evidence="8">MFS transporter</fullName>
    </submittedName>
</protein>
<dbReference type="InterPro" id="IPR051337">
    <property type="entry name" value="OPA_Antiporter"/>
</dbReference>
<proteinExistence type="predicted"/>
<keyword evidence="2" id="KW-0813">Transport</keyword>
<feature type="transmembrane region" description="Helical" evidence="6">
    <location>
        <begin position="12"/>
        <end position="28"/>
    </location>
</feature>
<evidence type="ECO:0000256" key="6">
    <source>
        <dbReference type="SAM" id="Phobius"/>
    </source>
</evidence>
<organism evidence="8 9">
    <name type="scientific">Parablautia intestinalis</name>
    <dbReference type="NCBI Taxonomy" id="2320100"/>
    <lineage>
        <taxon>Bacteria</taxon>
        <taxon>Bacillati</taxon>
        <taxon>Bacillota</taxon>
        <taxon>Clostridia</taxon>
        <taxon>Lachnospirales</taxon>
        <taxon>Lachnospiraceae</taxon>
        <taxon>Parablautia</taxon>
    </lineage>
</organism>
<dbReference type="GO" id="GO:0061513">
    <property type="term" value="F:glucose 6-phosphate:phosphate antiporter activity"/>
    <property type="evidence" value="ECO:0007669"/>
    <property type="project" value="TreeGrafter"/>
</dbReference>
<evidence type="ECO:0000256" key="3">
    <source>
        <dbReference type="ARBA" id="ARBA00022692"/>
    </source>
</evidence>
<dbReference type="InterPro" id="IPR000849">
    <property type="entry name" value="Sugar_P_transporter"/>
</dbReference>